<organism evidence="1 2">
    <name type="scientific">Desulfoglaeba alkanexedens ALDC</name>
    <dbReference type="NCBI Taxonomy" id="980445"/>
    <lineage>
        <taxon>Bacteria</taxon>
        <taxon>Pseudomonadati</taxon>
        <taxon>Thermodesulfobacteriota</taxon>
        <taxon>Syntrophobacteria</taxon>
        <taxon>Syntrophobacterales</taxon>
        <taxon>Syntrophobacteraceae</taxon>
        <taxon>Desulfoglaeba</taxon>
    </lineage>
</organism>
<dbReference type="AlphaFoldDB" id="A0A4P8L534"/>
<dbReference type="OrthoDB" id="7929987at2"/>
<gene>
    <name evidence="1" type="ORF">FDQ92_12825</name>
</gene>
<keyword evidence="1" id="KW-0808">Transferase</keyword>
<dbReference type="Proteomes" id="UP000298602">
    <property type="component" value="Chromosome"/>
</dbReference>
<accession>A0A4P8L534</accession>
<proteinExistence type="predicted"/>
<dbReference type="InterPro" id="IPR027417">
    <property type="entry name" value="P-loop_NTPase"/>
</dbReference>
<dbReference type="KEGG" id="dax:FDQ92_12825"/>
<dbReference type="Pfam" id="PF13189">
    <property type="entry name" value="Cytidylate_kin2"/>
    <property type="match status" value="1"/>
</dbReference>
<reference evidence="1 2" key="1">
    <citation type="submission" date="2019-05" db="EMBL/GenBank/DDBJ databases">
        <title>The Complete Genome Sequence of the n-alkane-degrading Desulfoglaeba alkanexedens ALDC reveals multiple alkylsuccinate synthase gene clusters.</title>
        <authorList>
            <person name="Callaghan A.V."/>
            <person name="Davidova I.A."/>
            <person name="Duncan K.E."/>
            <person name="Morris B."/>
            <person name="McInerney M.J."/>
        </authorList>
    </citation>
    <scope>NUCLEOTIDE SEQUENCE [LARGE SCALE GENOMIC DNA]</scope>
    <source>
        <strain evidence="1 2">ALDC</strain>
    </source>
</reference>
<dbReference type="GO" id="GO:0016301">
    <property type="term" value="F:kinase activity"/>
    <property type="evidence" value="ECO:0007669"/>
    <property type="project" value="UniProtKB-KW"/>
</dbReference>
<name>A0A4P8L534_9BACT</name>
<sequence length="238" mass="27618">MVPGIPRCAPFSPNASASVTATVQSTEDDRRRSMAVITITRDFATGGRELGRLLAEKLGYQYVDKELLQKIAEDLHVTESNVKSFEKSREFWMSNLFAKLFSTDYIERITRRDRAVVEEEDYRKSLQNLIQQIARQDNVVIIGRAAHYFLKDFEKCYRFRLIAPMKFRVEYAVNRLQMDQETAEEYVKRRDRNHAWFIKTVTGKEGYDPLLFHMTLNTGLIPIAKAAELILTLIPRTS</sequence>
<evidence type="ECO:0000313" key="2">
    <source>
        <dbReference type="Proteomes" id="UP000298602"/>
    </source>
</evidence>
<keyword evidence="2" id="KW-1185">Reference proteome</keyword>
<dbReference type="EMBL" id="CP040098">
    <property type="protein sequence ID" value="QCQ22974.1"/>
    <property type="molecule type" value="Genomic_DNA"/>
</dbReference>
<protein>
    <submittedName>
        <fullName evidence="1">Cytidylate kinase-like family protein</fullName>
    </submittedName>
</protein>
<reference evidence="1 2" key="2">
    <citation type="submission" date="2019-05" db="EMBL/GenBank/DDBJ databases">
        <authorList>
            <person name="Suflita J.M."/>
            <person name="Marks C.R."/>
        </authorList>
    </citation>
    <scope>NUCLEOTIDE SEQUENCE [LARGE SCALE GENOMIC DNA]</scope>
    <source>
        <strain evidence="1 2">ALDC</strain>
    </source>
</reference>
<dbReference type="Gene3D" id="3.40.50.300">
    <property type="entry name" value="P-loop containing nucleotide triphosphate hydrolases"/>
    <property type="match status" value="1"/>
</dbReference>
<keyword evidence="1" id="KW-0418">Kinase</keyword>
<evidence type="ECO:0000313" key="1">
    <source>
        <dbReference type="EMBL" id="QCQ22974.1"/>
    </source>
</evidence>